<protein>
    <submittedName>
        <fullName evidence="1">Uncharacterized protein</fullName>
    </submittedName>
</protein>
<name>A0ACC2TL60_9FUNG</name>
<keyword evidence="2" id="KW-1185">Reference proteome</keyword>
<evidence type="ECO:0000313" key="1">
    <source>
        <dbReference type="EMBL" id="KAJ9075231.1"/>
    </source>
</evidence>
<reference evidence="1" key="1">
    <citation type="submission" date="2022-04" db="EMBL/GenBank/DDBJ databases">
        <title>Genome of the entomopathogenic fungus Entomophthora muscae.</title>
        <authorList>
            <person name="Elya C."/>
            <person name="Lovett B.R."/>
            <person name="Lee E."/>
            <person name="Macias A.M."/>
            <person name="Hajek A.E."/>
            <person name="De Bivort B.L."/>
            <person name="Kasson M.T."/>
            <person name="De Fine Licht H.H."/>
            <person name="Stajich J.E."/>
        </authorList>
    </citation>
    <scope>NUCLEOTIDE SEQUENCE</scope>
    <source>
        <strain evidence="1">Berkeley</strain>
    </source>
</reference>
<accession>A0ACC2TL60</accession>
<comment type="caution">
    <text evidence="1">The sequence shown here is derived from an EMBL/GenBank/DDBJ whole genome shotgun (WGS) entry which is preliminary data.</text>
</comment>
<organism evidence="1 2">
    <name type="scientific">Entomophthora muscae</name>
    <dbReference type="NCBI Taxonomy" id="34485"/>
    <lineage>
        <taxon>Eukaryota</taxon>
        <taxon>Fungi</taxon>
        <taxon>Fungi incertae sedis</taxon>
        <taxon>Zoopagomycota</taxon>
        <taxon>Entomophthoromycotina</taxon>
        <taxon>Entomophthoromycetes</taxon>
        <taxon>Entomophthorales</taxon>
        <taxon>Entomophthoraceae</taxon>
        <taxon>Entomophthora</taxon>
    </lineage>
</organism>
<dbReference type="Proteomes" id="UP001165960">
    <property type="component" value="Unassembled WGS sequence"/>
</dbReference>
<evidence type="ECO:0000313" key="2">
    <source>
        <dbReference type="Proteomes" id="UP001165960"/>
    </source>
</evidence>
<dbReference type="EMBL" id="QTSX02002576">
    <property type="protein sequence ID" value="KAJ9075231.1"/>
    <property type="molecule type" value="Genomic_DNA"/>
</dbReference>
<proteinExistence type="predicted"/>
<sequence length="322" mass="36298">MELKDTPIKPKSSSPARSTTRRSSLKQQAGVIRPKDNRACDFCRRRKIKCHTEPGTKRCSLCTRLNHSCTYDDPILKRGPKKMADAEAARPPPIKPTVENTPPVDTSRDDPEAILAYHLNKARSLLNYRSEAWNLDRETVELVMGFFELFGPCHELVPLEMFIYLLKRPAPPPSFKMLLSTICCVYLKHTNYPSPQFDHFYASAKAQLPMHNDLGMRLLSSSLLMIGHLKGQREVEAQLPYQQRCHLPPPCPPSYLHGSDSSPENFSFSFPRQVSVPTPPHSECVPCLPPIWSNDGEADTSMIDNEHPLPSIHQICSSSLLS</sequence>
<gene>
    <name evidence="1" type="ORF">DSO57_1038055</name>
</gene>